<gene>
    <name evidence="1" type="ORF">TSOC_001185</name>
</gene>
<reference evidence="1 2" key="1">
    <citation type="journal article" date="2017" name="Mol. Biol. Evol.">
        <title>The 4-celled Tetrabaena socialis nuclear genome reveals the essential components for genetic control of cell number at the origin of multicellularity in the volvocine lineage.</title>
        <authorList>
            <person name="Featherston J."/>
            <person name="Arakaki Y."/>
            <person name="Hanschen E.R."/>
            <person name="Ferris P.J."/>
            <person name="Michod R.E."/>
            <person name="Olson B.J.S.C."/>
            <person name="Nozaki H."/>
            <person name="Durand P.M."/>
        </authorList>
    </citation>
    <scope>NUCLEOTIDE SEQUENCE [LARGE SCALE GENOMIC DNA]</scope>
    <source>
        <strain evidence="1 2">NIES-571</strain>
    </source>
</reference>
<dbReference type="AlphaFoldDB" id="A0A2J8AHI2"/>
<protein>
    <submittedName>
        <fullName evidence="1">Uncharacterized protein</fullName>
    </submittedName>
</protein>
<proteinExistence type="predicted"/>
<comment type="caution">
    <text evidence="1">The sequence shown here is derived from an EMBL/GenBank/DDBJ whole genome shotgun (WGS) entry which is preliminary data.</text>
</comment>
<evidence type="ECO:0000313" key="1">
    <source>
        <dbReference type="EMBL" id="PNH11969.1"/>
    </source>
</evidence>
<sequence>MLTAPGSGSRSTGPGVSKECLRVVQMLPHLRMPTPSIQSQHASGAVPFEAQAAALRLAGEAATTATPIGTSGAVGTHATAQIANTS</sequence>
<accession>A0A2J8AHI2</accession>
<organism evidence="1 2">
    <name type="scientific">Tetrabaena socialis</name>
    <dbReference type="NCBI Taxonomy" id="47790"/>
    <lineage>
        <taxon>Eukaryota</taxon>
        <taxon>Viridiplantae</taxon>
        <taxon>Chlorophyta</taxon>
        <taxon>core chlorophytes</taxon>
        <taxon>Chlorophyceae</taxon>
        <taxon>CS clade</taxon>
        <taxon>Chlamydomonadales</taxon>
        <taxon>Tetrabaenaceae</taxon>
        <taxon>Tetrabaena</taxon>
    </lineage>
</organism>
<dbReference type="Proteomes" id="UP000236333">
    <property type="component" value="Unassembled WGS sequence"/>
</dbReference>
<evidence type="ECO:0000313" key="2">
    <source>
        <dbReference type="Proteomes" id="UP000236333"/>
    </source>
</evidence>
<feature type="non-terminal residue" evidence="1">
    <location>
        <position position="86"/>
    </location>
</feature>
<name>A0A2J8AHI2_9CHLO</name>
<keyword evidence="2" id="KW-1185">Reference proteome</keyword>
<dbReference type="EMBL" id="PGGS01000018">
    <property type="protein sequence ID" value="PNH11969.1"/>
    <property type="molecule type" value="Genomic_DNA"/>
</dbReference>